<dbReference type="Proteomes" id="UP000478052">
    <property type="component" value="Unassembled WGS sequence"/>
</dbReference>
<protein>
    <submittedName>
        <fullName evidence="1">Uncharacterized protein</fullName>
    </submittedName>
</protein>
<reference evidence="1 2" key="1">
    <citation type="submission" date="2019-08" db="EMBL/GenBank/DDBJ databases">
        <title>Whole genome of Aphis craccivora.</title>
        <authorList>
            <person name="Voronova N.V."/>
            <person name="Shulinski R.S."/>
            <person name="Bandarenka Y.V."/>
            <person name="Zhorov D.G."/>
            <person name="Warner D."/>
        </authorList>
    </citation>
    <scope>NUCLEOTIDE SEQUENCE [LARGE SCALE GENOMIC DNA]</scope>
    <source>
        <strain evidence="1">180601</strain>
        <tissue evidence="1">Whole Body</tissue>
    </source>
</reference>
<accession>A0A6G0ZMF7</accession>
<name>A0A6G0ZMF7_APHCR</name>
<organism evidence="1 2">
    <name type="scientific">Aphis craccivora</name>
    <name type="common">Cowpea aphid</name>
    <dbReference type="NCBI Taxonomy" id="307492"/>
    <lineage>
        <taxon>Eukaryota</taxon>
        <taxon>Metazoa</taxon>
        <taxon>Ecdysozoa</taxon>
        <taxon>Arthropoda</taxon>
        <taxon>Hexapoda</taxon>
        <taxon>Insecta</taxon>
        <taxon>Pterygota</taxon>
        <taxon>Neoptera</taxon>
        <taxon>Paraneoptera</taxon>
        <taxon>Hemiptera</taxon>
        <taxon>Sternorrhyncha</taxon>
        <taxon>Aphidomorpha</taxon>
        <taxon>Aphidoidea</taxon>
        <taxon>Aphididae</taxon>
        <taxon>Aphidini</taxon>
        <taxon>Aphis</taxon>
        <taxon>Aphis</taxon>
    </lineage>
</organism>
<dbReference type="AlphaFoldDB" id="A0A6G0ZMF7"/>
<evidence type="ECO:0000313" key="2">
    <source>
        <dbReference type="Proteomes" id="UP000478052"/>
    </source>
</evidence>
<feature type="non-terminal residue" evidence="1">
    <location>
        <position position="1"/>
    </location>
</feature>
<gene>
    <name evidence="1" type="ORF">FWK35_00009011</name>
</gene>
<dbReference type="EMBL" id="VUJU01000191">
    <property type="protein sequence ID" value="KAF0772329.1"/>
    <property type="molecule type" value="Genomic_DNA"/>
</dbReference>
<keyword evidence="2" id="KW-1185">Reference proteome</keyword>
<proteinExistence type="predicted"/>
<dbReference type="OrthoDB" id="6620209at2759"/>
<sequence length="61" mass="6555">PAVMCCASGKVQIPEIETPPEPLNGLIIGTDPDSNVFLESIRTFNSCFQMTSFGATETVFC</sequence>
<evidence type="ECO:0000313" key="1">
    <source>
        <dbReference type="EMBL" id="KAF0772329.1"/>
    </source>
</evidence>
<comment type="caution">
    <text evidence="1">The sequence shown here is derived from an EMBL/GenBank/DDBJ whole genome shotgun (WGS) entry which is preliminary data.</text>
</comment>